<comment type="caution">
    <text evidence="2">The sequence shown here is derived from an EMBL/GenBank/DDBJ whole genome shotgun (WGS) entry which is preliminary data.</text>
</comment>
<dbReference type="Proteomes" id="UP001365128">
    <property type="component" value="Unassembled WGS sequence"/>
</dbReference>
<evidence type="ECO:0000313" key="3">
    <source>
        <dbReference type="Proteomes" id="UP001365128"/>
    </source>
</evidence>
<proteinExistence type="predicted"/>
<feature type="compositionally biased region" description="Basic and acidic residues" evidence="1">
    <location>
        <begin position="16"/>
        <end position="29"/>
    </location>
</feature>
<name>A0ABR1LBH1_9PEZI</name>
<sequence>MENLATTETSPLTARALEEHAIRSAEPTKRRSSGSVDTVKDQSGNSWTLNQIENTPHSIAAESSLAPLADFQRPQSRSRATTSVSFSGFCRHCGNQVPPPPPQSTHSIPTSQSEIDLDAVNDGLIGNPKNTPAVSSPFIHASISPGLPSIEKRLESIKLSRAAESDAATSTEAVDNESESGGVRVSCSPTQVIARRQREMMTSEKPDDTVIEYADWEEEMLSAFDYGLARLTQAAHDDHARQPNISFPAHFESRLCAALSRDDSPYDLGSKVRQLKEQTKRADDQARRGDQLADLIVEQAKVTNQQAKSIAELAKLHAEQGKVVAEQNKSIAELQATINALKAKE</sequence>
<organism evidence="2 3">
    <name type="scientific">Phyllosticta citricarpa</name>
    <dbReference type="NCBI Taxonomy" id="55181"/>
    <lineage>
        <taxon>Eukaryota</taxon>
        <taxon>Fungi</taxon>
        <taxon>Dikarya</taxon>
        <taxon>Ascomycota</taxon>
        <taxon>Pezizomycotina</taxon>
        <taxon>Dothideomycetes</taxon>
        <taxon>Dothideomycetes incertae sedis</taxon>
        <taxon>Botryosphaeriales</taxon>
        <taxon>Phyllostictaceae</taxon>
        <taxon>Phyllosticta</taxon>
    </lineage>
</organism>
<feature type="compositionally biased region" description="Polar residues" evidence="1">
    <location>
        <begin position="33"/>
        <end position="49"/>
    </location>
</feature>
<feature type="region of interest" description="Disordered" evidence="1">
    <location>
        <begin position="1"/>
        <end position="49"/>
    </location>
</feature>
<reference evidence="2 3" key="1">
    <citation type="submission" date="2024-04" db="EMBL/GenBank/DDBJ databases">
        <title>Phyllosticta paracitricarpa is synonymous to the EU quarantine fungus P. citricarpa based on phylogenomic analyses.</title>
        <authorList>
            <consortium name="Lawrence Berkeley National Laboratory"/>
            <person name="Van Ingen-Buijs V.A."/>
            <person name="Van Westerhoven A.C."/>
            <person name="Haridas S."/>
            <person name="Skiadas P."/>
            <person name="Martin F."/>
            <person name="Groenewald J.Z."/>
            <person name="Crous P.W."/>
            <person name="Seidl M.F."/>
        </authorList>
    </citation>
    <scope>NUCLEOTIDE SEQUENCE [LARGE SCALE GENOMIC DNA]</scope>
    <source>
        <strain evidence="2 3">CBS 122670</strain>
    </source>
</reference>
<dbReference type="EMBL" id="JBBPDW010000051">
    <property type="protein sequence ID" value="KAK7532581.1"/>
    <property type="molecule type" value="Genomic_DNA"/>
</dbReference>
<feature type="region of interest" description="Disordered" evidence="1">
    <location>
        <begin position="161"/>
        <end position="185"/>
    </location>
</feature>
<protein>
    <submittedName>
        <fullName evidence="2">Uncharacterized protein</fullName>
    </submittedName>
</protein>
<evidence type="ECO:0000313" key="2">
    <source>
        <dbReference type="EMBL" id="KAK7532581.1"/>
    </source>
</evidence>
<feature type="compositionally biased region" description="Polar residues" evidence="1">
    <location>
        <begin position="1"/>
        <end position="12"/>
    </location>
</feature>
<evidence type="ECO:0000256" key="1">
    <source>
        <dbReference type="SAM" id="MobiDB-lite"/>
    </source>
</evidence>
<keyword evidence="3" id="KW-1185">Reference proteome</keyword>
<accession>A0ABR1LBH1</accession>
<gene>
    <name evidence="2" type="ORF">IWX46DRAFT_584976</name>
</gene>